<feature type="domain" description="Nudix hydrolase" evidence="1">
    <location>
        <begin position="29"/>
        <end position="168"/>
    </location>
</feature>
<protein>
    <submittedName>
        <fullName evidence="2">NUDIX domain-containing protein</fullName>
    </submittedName>
</protein>
<dbReference type="SUPFAM" id="SSF55811">
    <property type="entry name" value="Nudix"/>
    <property type="match status" value="1"/>
</dbReference>
<dbReference type="InterPro" id="IPR000086">
    <property type="entry name" value="NUDIX_hydrolase_dom"/>
</dbReference>
<dbReference type="EMBL" id="WKKI01000019">
    <property type="protein sequence ID" value="MRX72683.1"/>
    <property type="molecule type" value="Genomic_DNA"/>
</dbReference>
<reference evidence="2 3" key="1">
    <citation type="submission" date="2019-11" db="EMBL/GenBank/DDBJ databases">
        <title>Bacillus lacus genome.</title>
        <authorList>
            <person name="Allen C.J."/>
            <person name="Newman J.D."/>
        </authorList>
    </citation>
    <scope>NUCLEOTIDE SEQUENCE [LARGE SCALE GENOMIC DNA]</scope>
    <source>
        <strain evidence="2 3">KCTC 33946</strain>
    </source>
</reference>
<name>A0A7X2LZA8_9BACI</name>
<dbReference type="OrthoDB" id="9780586at2"/>
<dbReference type="Pfam" id="PF00293">
    <property type="entry name" value="NUDIX"/>
    <property type="match status" value="1"/>
</dbReference>
<dbReference type="Proteomes" id="UP000448867">
    <property type="component" value="Unassembled WGS sequence"/>
</dbReference>
<dbReference type="AlphaFoldDB" id="A0A7X2LZA8"/>
<sequence length="206" mass="24092">MDNEYFKIFDEHRNQIGVASRSDVHKFGYWHETFHCWFVTKRNGKNYIYLQLRSASKEDYPDLLDITVAGHLTSDETVQDGVREIKEEVGIVVSYNDLVQLGIMKYSVTIEKFIDRELAHVFLYNSSHHLNDFIVQADEVSGMVIVEFKEFCELWLGERDTIDVNGFQIDKEGNRGLYAENVGRDKFVPHHISFYKEVIEKISMVI</sequence>
<evidence type="ECO:0000259" key="1">
    <source>
        <dbReference type="PROSITE" id="PS51462"/>
    </source>
</evidence>
<evidence type="ECO:0000313" key="2">
    <source>
        <dbReference type="EMBL" id="MRX72683.1"/>
    </source>
</evidence>
<evidence type="ECO:0000313" key="3">
    <source>
        <dbReference type="Proteomes" id="UP000448867"/>
    </source>
</evidence>
<keyword evidence="3" id="KW-1185">Reference proteome</keyword>
<organism evidence="2 3">
    <name type="scientific">Metabacillus lacus</name>
    <dbReference type="NCBI Taxonomy" id="1983721"/>
    <lineage>
        <taxon>Bacteria</taxon>
        <taxon>Bacillati</taxon>
        <taxon>Bacillota</taxon>
        <taxon>Bacilli</taxon>
        <taxon>Bacillales</taxon>
        <taxon>Bacillaceae</taxon>
        <taxon>Metabacillus</taxon>
    </lineage>
</organism>
<dbReference type="InterPro" id="IPR015797">
    <property type="entry name" value="NUDIX_hydrolase-like_dom_sf"/>
</dbReference>
<comment type="caution">
    <text evidence="2">The sequence shown here is derived from an EMBL/GenBank/DDBJ whole genome shotgun (WGS) entry which is preliminary data.</text>
</comment>
<dbReference type="PROSITE" id="PS51462">
    <property type="entry name" value="NUDIX"/>
    <property type="match status" value="1"/>
</dbReference>
<dbReference type="CDD" id="cd04692">
    <property type="entry name" value="NUDIX_Hydrolase"/>
    <property type="match status" value="1"/>
</dbReference>
<dbReference type="Gene3D" id="3.90.79.10">
    <property type="entry name" value="Nucleoside Triphosphate Pyrophosphohydrolase"/>
    <property type="match status" value="1"/>
</dbReference>
<gene>
    <name evidence="2" type="ORF">GJU40_11040</name>
</gene>
<accession>A0A7X2LZA8</accession>
<dbReference type="PANTHER" id="PTHR10885">
    <property type="entry name" value="ISOPENTENYL-DIPHOSPHATE DELTA-ISOMERASE"/>
    <property type="match status" value="1"/>
</dbReference>
<dbReference type="GO" id="GO:0003824">
    <property type="term" value="F:catalytic activity"/>
    <property type="evidence" value="ECO:0007669"/>
    <property type="project" value="UniProtKB-ARBA"/>
</dbReference>
<dbReference type="RefSeq" id="WP_154307840.1">
    <property type="nucleotide sequence ID" value="NZ_WKKI01000019.1"/>
</dbReference>
<proteinExistence type="predicted"/>
<dbReference type="PANTHER" id="PTHR10885:SF0">
    <property type="entry name" value="ISOPENTENYL-DIPHOSPHATE DELTA-ISOMERASE"/>
    <property type="match status" value="1"/>
</dbReference>